<dbReference type="AlphaFoldDB" id="A0A0D6P3Z1"/>
<dbReference type="EMBL" id="BANB01000087">
    <property type="protein sequence ID" value="GAN76372.1"/>
    <property type="molecule type" value="Genomic_DNA"/>
</dbReference>
<gene>
    <name evidence="1" type="ORF">Asru_0087_01</name>
</gene>
<name>A0A0D6P3Z1_9PROT</name>
<proteinExistence type="predicted"/>
<accession>A0A0D6P3Z1</accession>
<dbReference type="Proteomes" id="UP000032680">
    <property type="component" value="Unassembled WGS sequence"/>
</dbReference>
<keyword evidence="2" id="KW-1185">Reference proteome</keyword>
<protein>
    <submittedName>
        <fullName evidence="1">Uncharacterized protein</fullName>
    </submittedName>
</protein>
<evidence type="ECO:0000313" key="1">
    <source>
        <dbReference type="EMBL" id="GAN76372.1"/>
    </source>
</evidence>
<sequence length="172" mass="18885">MACLAATIHCFAKWLPHGFVWGYSFRMPCQGAPPSSTALILAFPGRAPPPSDPAGRINLAERDELTRWGCISGRYGWQIGGPDAPPIETGRDGRQYVRIMLRPVSDDLVYFVAPETTDSGRVWTVLDRRGVAKSFSTLRDALESICPTLWQFGLDRVSMAPGKPGLPGRRPT</sequence>
<organism evidence="1 2">
    <name type="scientific">Acidisphaera rubrifaciens HS-AP3</name>
    <dbReference type="NCBI Taxonomy" id="1231350"/>
    <lineage>
        <taxon>Bacteria</taxon>
        <taxon>Pseudomonadati</taxon>
        <taxon>Pseudomonadota</taxon>
        <taxon>Alphaproteobacteria</taxon>
        <taxon>Acetobacterales</taxon>
        <taxon>Acetobacteraceae</taxon>
        <taxon>Acidisphaera</taxon>
    </lineage>
</organism>
<evidence type="ECO:0000313" key="2">
    <source>
        <dbReference type="Proteomes" id="UP000032680"/>
    </source>
</evidence>
<comment type="caution">
    <text evidence="1">The sequence shown here is derived from an EMBL/GenBank/DDBJ whole genome shotgun (WGS) entry which is preliminary data.</text>
</comment>
<reference evidence="1 2" key="1">
    <citation type="submission" date="2012-11" db="EMBL/GenBank/DDBJ databases">
        <title>Whole genome sequence of Acidisphaera rubrifaciens HS-AP3.</title>
        <authorList>
            <person name="Azuma Y."/>
            <person name="Higashiura N."/>
            <person name="Hirakawa H."/>
            <person name="Matsushita K."/>
        </authorList>
    </citation>
    <scope>NUCLEOTIDE SEQUENCE [LARGE SCALE GENOMIC DNA]</scope>
    <source>
        <strain evidence="1 2">HS-AP3</strain>
    </source>
</reference>